<evidence type="ECO:0000313" key="9">
    <source>
        <dbReference type="Proteomes" id="UP000035068"/>
    </source>
</evidence>
<dbReference type="RefSeq" id="WP_040096398.1">
    <property type="nucleotide sequence ID" value="NZ_JWJD01000001.1"/>
</dbReference>
<dbReference type="PROSITE" id="PS51257">
    <property type="entry name" value="PROKAR_LIPOPROTEIN"/>
    <property type="match status" value="1"/>
</dbReference>
<comment type="similarity">
    <text evidence="1">Belongs to the membrane fusion protein (MFP) (TC 8.A.1) family.</text>
</comment>
<dbReference type="InterPro" id="IPR058792">
    <property type="entry name" value="Beta-barrel_RND_2"/>
</dbReference>
<dbReference type="Gene3D" id="1.10.287.470">
    <property type="entry name" value="Helix hairpin bin"/>
    <property type="match status" value="1"/>
</dbReference>
<dbReference type="Gene3D" id="2.40.420.20">
    <property type="match status" value="1"/>
</dbReference>
<dbReference type="AlphaFoldDB" id="A0A0C2EGT8"/>
<evidence type="ECO:0000259" key="6">
    <source>
        <dbReference type="Pfam" id="PF25954"/>
    </source>
</evidence>
<dbReference type="Gene3D" id="2.40.30.170">
    <property type="match status" value="1"/>
</dbReference>
<evidence type="ECO:0000259" key="7">
    <source>
        <dbReference type="Pfam" id="PF25989"/>
    </source>
</evidence>
<name>A0A0C2EGT8_9BACT</name>
<dbReference type="InterPro" id="IPR006143">
    <property type="entry name" value="RND_pump_MFP"/>
</dbReference>
<dbReference type="InterPro" id="IPR058624">
    <property type="entry name" value="MdtA-like_HH"/>
</dbReference>
<feature type="domain" description="Multidrug resistance protein MdtA-like alpha-helical hairpin" evidence="4">
    <location>
        <begin position="108"/>
        <end position="173"/>
    </location>
</feature>
<dbReference type="InterPro" id="IPR058625">
    <property type="entry name" value="MdtA-like_BSH"/>
</dbReference>
<dbReference type="InterPro" id="IPR058637">
    <property type="entry name" value="YknX-like_C"/>
</dbReference>
<dbReference type="GO" id="GO:1990281">
    <property type="term" value="C:efflux pump complex"/>
    <property type="evidence" value="ECO:0007669"/>
    <property type="project" value="TreeGrafter"/>
</dbReference>
<evidence type="ECO:0000259" key="5">
    <source>
        <dbReference type="Pfam" id="PF25917"/>
    </source>
</evidence>
<dbReference type="Pfam" id="PF25876">
    <property type="entry name" value="HH_MFP_RND"/>
    <property type="match status" value="1"/>
</dbReference>
<feature type="chain" id="PRO_5002148256" evidence="3">
    <location>
        <begin position="27"/>
        <end position="368"/>
    </location>
</feature>
<protein>
    <submittedName>
        <fullName evidence="8">Uncharacterized protein</fullName>
    </submittedName>
</protein>
<feature type="coiled-coil region" evidence="2">
    <location>
        <begin position="99"/>
        <end position="164"/>
    </location>
</feature>
<proteinExistence type="inferred from homology"/>
<keyword evidence="2" id="KW-0175">Coiled coil</keyword>
<evidence type="ECO:0000256" key="3">
    <source>
        <dbReference type="SAM" id="SignalP"/>
    </source>
</evidence>
<dbReference type="PANTHER" id="PTHR30469">
    <property type="entry name" value="MULTIDRUG RESISTANCE PROTEIN MDTA"/>
    <property type="match status" value="1"/>
</dbReference>
<evidence type="ECO:0000259" key="4">
    <source>
        <dbReference type="Pfam" id="PF25876"/>
    </source>
</evidence>
<dbReference type="GO" id="GO:0015562">
    <property type="term" value="F:efflux transmembrane transporter activity"/>
    <property type="evidence" value="ECO:0007669"/>
    <property type="project" value="TreeGrafter"/>
</dbReference>
<gene>
    <name evidence="8" type="ORF">GFER_04405</name>
</gene>
<organism evidence="8 9">
    <name type="scientific">Geoalkalibacter ferrihydriticus DSM 17813</name>
    <dbReference type="NCBI Taxonomy" id="1121915"/>
    <lineage>
        <taxon>Bacteria</taxon>
        <taxon>Pseudomonadati</taxon>
        <taxon>Thermodesulfobacteriota</taxon>
        <taxon>Desulfuromonadia</taxon>
        <taxon>Desulfuromonadales</taxon>
        <taxon>Geoalkalibacteraceae</taxon>
        <taxon>Geoalkalibacter</taxon>
    </lineage>
</organism>
<dbReference type="FunFam" id="2.40.30.170:FF:000010">
    <property type="entry name" value="Efflux RND transporter periplasmic adaptor subunit"/>
    <property type="match status" value="1"/>
</dbReference>
<dbReference type="NCBIfam" id="TIGR01730">
    <property type="entry name" value="RND_mfp"/>
    <property type="match status" value="1"/>
</dbReference>
<comment type="caution">
    <text evidence="8">The sequence shown here is derived from an EMBL/GenBank/DDBJ whole genome shotgun (WGS) entry which is preliminary data.</text>
</comment>
<feature type="signal peptide" evidence="3">
    <location>
        <begin position="1"/>
        <end position="26"/>
    </location>
</feature>
<feature type="domain" description="CusB-like beta-barrel" evidence="6">
    <location>
        <begin position="214"/>
        <end position="284"/>
    </location>
</feature>
<evidence type="ECO:0000313" key="8">
    <source>
        <dbReference type="EMBL" id="KIH77868.1"/>
    </source>
</evidence>
<dbReference type="Pfam" id="PF25954">
    <property type="entry name" value="Beta-barrel_RND_2"/>
    <property type="match status" value="1"/>
</dbReference>
<feature type="domain" description="YknX-like C-terminal permuted SH3-like" evidence="7">
    <location>
        <begin position="292"/>
        <end position="360"/>
    </location>
</feature>
<keyword evidence="3" id="KW-0732">Signal</keyword>
<evidence type="ECO:0000256" key="1">
    <source>
        <dbReference type="ARBA" id="ARBA00009477"/>
    </source>
</evidence>
<dbReference type="Gene3D" id="2.40.50.100">
    <property type="match status" value="1"/>
</dbReference>
<evidence type="ECO:0000256" key="2">
    <source>
        <dbReference type="SAM" id="Coils"/>
    </source>
</evidence>
<dbReference type="PANTHER" id="PTHR30469:SF15">
    <property type="entry name" value="HLYD FAMILY OF SECRETION PROTEINS"/>
    <property type="match status" value="1"/>
</dbReference>
<dbReference type="Proteomes" id="UP000035068">
    <property type="component" value="Unassembled WGS sequence"/>
</dbReference>
<dbReference type="EMBL" id="JWJD01000001">
    <property type="protein sequence ID" value="KIH77868.1"/>
    <property type="molecule type" value="Genomic_DNA"/>
</dbReference>
<accession>A0A0C2EGT8</accession>
<dbReference type="SUPFAM" id="SSF111369">
    <property type="entry name" value="HlyD-like secretion proteins"/>
    <property type="match status" value="1"/>
</dbReference>
<feature type="domain" description="Multidrug resistance protein MdtA-like barrel-sandwich hybrid" evidence="5">
    <location>
        <begin position="66"/>
        <end position="207"/>
    </location>
</feature>
<sequence>MFKTDRIRLPLLLLVAVAVLSTGCSDSDTQDVRQESPAVPVILGEAQTRRVELILEQVGTLAANQDVTLRAESEGRVVNIAFQEGREVARGDLLVQLDSERIEAAILSLQARMAELNARLHNQLRTLERNRPLVERNLISQLQFDNLETEILETRSQIDGVQANLAQERTRLADTRIRAPFAGVVGARTLGVGDYLRPGDAVVSVVDLDPLEISFQVPEALKPKLSLGQGVSLRVAAYPQQVFEGVISFIAPRIDISTRTFQVKAQIDNAERLLSPGMFARVEVITDVFEQALTVPWESVIRTEEDTYVYTVEDNLARRVPIRLGRITANWAQVLEGDLAPGAPVILEGKFAARDGMRVAPQTVTPRQ</sequence>
<keyword evidence="9" id="KW-1185">Reference proteome</keyword>
<reference evidence="8 9" key="1">
    <citation type="submission" date="2014-12" db="EMBL/GenBank/DDBJ databases">
        <title>Genomes of Geoalkalibacter ferrihydriticus and Geoalkalibacter subterraneus, two haloalkaliphilic metal-reducing members of the Geobacteraceae.</title>
        <authorList>
            <person name="Badalamenti J.P."/>
            <person name="Torres C.I."/>
            <person name="Krajmalnik-Brown R."/>
            <person name="Bond D.R."/>
        </authorList>
    </citation>
    <scope>NUCLEOTIDE SEQUENCE [LARGE SCALE GENOMIC DNA]</scope>
    <source>
        <strain evidence="8 9">DSM 17813</strain>
    </source>
</reference>
<dbReference type="Pfam" id="PF25917">
    <property type="entry name" value="BSH_RND"/>
    <property type="match status" value="1"/>
</dbReference>
<dbReference type="Pfam" id="PF25989">
    <property type="entry name" value="YknX_C"/>
    <property type="match status" value="1"/>
</dbReference>